<evidence type="ECO:0000256" key="1">
    <source>
        <dbReference type="ARBA" id="ARBA00009986"/>
    </source>
</evidence>
<dbReference type="AlphaFoldDB" id="A0A4Y6V9C9"/>
<dbReference type="Gene3D" id="3.40.309.10">
    <property type="entry name" value="Aldehyde Dehydrogenase, Chain A, domain 2"/>
    <property type="match status" value="1"/>
</dbReference>
<dbReference type="EMBL" id="CP032485">
    <property type="protein sequence ID" value="QDH25518.1"/>
    <property type="molecule type" value="Genomic_DNA"/>
</dbReference>
<dbReference type="PANTHER" id="PTHR42804:SF1">
    <property type="entry name" value="ALDEHYDE DEHYDROGENASE-RELATED"/>
    <property type="match status" value="1"/>
</dbReference>
<dbReference type="FunFam" id="3.40.309.10:FF:000012">
    <property type="entry name" value="Betaine aldehyde dehydrogenase"/>
    <property type="match status" value="1"/>
</dbReference>
<dbReference type="RefSeq" id="WP_141493499.1">
    <property type="nucleotide sequence ID" value="NZ_CP032485.1"/>
</dbReference>
<dbReference type="Pfam" id="PF00171">
    <property type="entry name" value="Aldedh"/>
    <property type="match status" value="1"/>
</dbReference>
<dbReference type="FunFam" id="3.40.605.10:FF:000007">
    <property type="entry name" value="NAD/NADP-dependent betaine aldehyde dehydrogenase"/>
    <property type="match status" value="1"/>
</dbReference>
<evidence type="ECO:0000259" key="3">
    <source>
        <dbReference type="Pfam" id="PF00171"/>
    </source>
</evidence>
<dbReference type="GO" id="GO:0016620">
    <property type="term" value="F:oxidoreductase activity, acting on the aldehyde or oxo group of donors, NAD or NADP as acceptor"/>
    <property type="evidence" value="ECO:0007669"/>
    <property type="project" value="InterPro"/>
</dbReference>
<dbReference type="KEGG" id="ntn:D5366_10180"/>
<protein>
    <submittedName>
        <fullName evidence="4">Aldehyde dehydrogenase family protein</fullName>
    </submittedName>
</protein>
<sequence length="476" mass="51200">MRHSQEFYINGVWTTPLGNKTLSVINPATEKPVATLALGTAEDVQSAVAAAKKAFNSWSSSTRAERLVVLQKILDIYQRRSEDMAQAISLEMGSPIERARDSQTWAGQAHIAEMIEALKRFVFEEKRDHCLITREAVGVCALITPWNWPMNQVTCKVAPALAAGCTMVLKPSEVAPLSSIIFAEIVEEAGLPPGVFNMVHGTGPDVGEALSRHPDVDMVSLTGSTRAGAAVAHAAADSIKRVHQELGGKSPNIILDDADLTEAVRSGVSNCFSNSGQSCDAPTRMLVPRNRMNEALEIARARAEELKVGNPEDSSTDLGPVVSDLQYDRIQALIERGIAEGATLVTGGLGRPEGLSVGYYVKPTIFGNVTADMTVFKEEIFGPVLSIIAYDDEEHAIALAHDTVYGLAAYIQSGDLERARKIARRLRAGNVNINGSAWTVKVPFGGFGQSGNGRECSDFGLHDFTEVKAVIGWDTV</sequence>
<dbReference type="SUPFAM" id="SSF53720">
    <property type="entry name" value="ALDH-like"/>
    <property type="match status" value="1"/>
</dbReference>
<name>A0A4Y6V9C9_9PROT</name>
<evidence type="ECO:0000313" key="5">
    <source>
        <dbReference type="Proteomes" id="UP000317214"/>
    </source>
</evidence>
<evidence type="ECO:0000256" key="2">
    <source>
        <dbReference type="ARBA" id="ARBA00023002"/>
    </source>
</evidence>
<dbReference type="CDD" id="cd07138">
    <property type="entry name" value="ALDH_CddD_SSP0762"/>
    <property type="match status" value="1"/>
</dbReference>
<dbReference type="Proteomes" id="UP000317214">
    <property type="component" value="Chromosome"/>
</dbReference>
<accession>A0A4Y6V9C9</accession>
<dbReference type="InterPro" id="IPR016162">
    <property type="entry name" value="Ald_DH_N"/>
</dbReference>
<dbReference type="InterPro" id="IPR015590">
    <property type="entry name" value="Aldehyde_DH_dom"/>
</dbReference>
<gene>
    <name evidence="4" type="ORF">D5366_10180</name>
</gene>
<dbReference type="PANTHER" id="PTHR42804">
    <property type="entry name" value="ALDEHYDE DEHYDROGENASE"/>
    <property type="match status" value="1"/>
</dbReference>
<keyword evidence="2" id="KW-0560">Oxidoreductase</keyword>
<organism evidence="4 5">
    <name type="scientific">Neokomagataea tanensis</name>
    <dbReference type="NCBI Taxonomy" id="661191"/>
    <lineage>
        <taxon>Bacteria</taxon>
        <taxon>Pseudomonadati</taxon>
        <taxon>Pseudomonadota</taxon>
        <taxon>Alphaproteobacteria</taxon>
        <taxon>Acetobacterales</taxon>
        <taxon>Acetobacteraceae</taxon>
        <taxon>Neokomagataea</taxon>
    </lineage>
</organism>
<proteinExistence type="inferred from homology"/>
<feature type="domain" description="Aldehyde dehydrogenase" evidence="3">
    <location>
        <begin position="14"/>
        <end position="470"/>
    </location>
</feature>
<dbReference type="Gene3D" id="3.40.605.10">
    <property type="entry name" value="Aldehyde Dehydrogenase, Chain A, domain 1"/>
    <property type="match status" value="1"/>
</dbReference>
<reference evidence="4 5" key="1">
    <citation type="submission" date="2018-09" db="EMBL/GenBank/DDBJ databases">
        <title>The complete genome sequence of Neokomagataea tanensis NBRC 106556(T).</title>
        <authorList>
            <person name="Chua K.-O."/>
            <person name="See-Too W.-S."/>
            <person name="Hong K.-W."/>
            <person name="Yin W.-F."/>
            <person name="Chan K.-G."/>
        </authorList>
    </citation>
    <scope>NUCLEOTIDE SEQUENCE [LARGE SCALE GENOMIC DNA]</scope>
    <source>
        <strain evidence="5">AH13 \ NBRC 106556</strain>
    </source>
</reference>
<dbReference type="InterPro" id="IPR016163">
    <property type="entry name" value="Ald_DH_C"/>
</dbReference>
<dbReference type="InterPro" id="IPR016161">
    <property type="entry name" value="Ald_DH/histidinol_DH"/>
</dbReference>
<comment type="similarity">
    <text evidence="1">Belongs to the aldehyde dehydrogenase family.</text>
</comment>
<keyword evidence="5" id="KW-1185">Reference proteome</keyword>
<evidence type="ECO:0000313" key="4">
    <source>
        <dbReference type="EMBL" id="QDH25518.1"/>
    </source>
</evidence>
<dbReference type="OrthoDB" id="9772584at2"/>